<dbReference type="InterPro" id="IPR001313">
    <property type="entry name" value="Pumilio_RNA-bd_rpt"/>
</dbReference>
<feature type="compositionally biased region" description="Low complexity" evidence="3">
    <location>
        <begin position="103"/>
        <end position="122"/>
    </location>
</feature>
<dbReference type="Gene3D" id="1.25.10.10">
    <property type="entry name" value="Leucine-rich Repeat Variant"/>
    <property type="match status" value="1"/>
</dbReference>
<dbReference type="GO" id="GO:0010608">
    <property type="term" value="P:post-transcriptional regulation of gene expression"/>
    <property type="evidence" value="ECO:0007669"/>
    <property type="project" value="TreeGrafter"/>
</dbReference>
<dbReference type="SMART" id="SM00025">
    <property type="entry name" value="Pumilio"/>
    <property type="match status" value="8"/>
</dbReference>
<evidence type="ECO:0000256" key="1">
    <source>
        <dbReference type="ARBA" id="ARBA00022737"/>
    </source>
</evidence>
<dbReference type="SUPFAM" id="SSF48371">
    <property type="entry name" value="ARM repeat"/>
    <property type="match status" value="1"/>
</dbReference>
<feature type="repeat" description="Pumilio" evidence="2">
    <location>
        <begin position="804"/>
        <end position="839"/>
    </location>
</feature>
<dbReference type="FunFam" id="1.25.10.10:FF:000237">
    <property type="entry name" value="Pumilio homolog 9"/>
    <property type="match status" value="1"/>
</dbReference>
<organism evidence="5 6">
    <name type="scientific">Coemansia biformis</name>
    <dbReference type="NCBI Taxonomy" id="1286918"/>
    <lineage>
        <taxon>Eukaryota</taxon>
        <taxon>Fungi</taxon>
        <taxon>Fungi incertae sedis</taxon>
        <taxon>Zoopagomycota</taxon>
        <taxon>Kickxellomycotina</taxon>
        <taxon>Kickxellomycetes</taxon>
        <taxon>Kickxellales</taxon>
        <taxon>Kickxellaceae</taxon>
        <taxon>Coemansia</taxon>
    </lineage>
</organism>
<dbReference type="OrthoDB" id="668540at2759"/>
<dbReference type="PROSITE" id="PS50303">
    <property type="entry name" value="PUM_HD"/>
    <property type="match status" value="1"/>
</dbReference>
<feature type="domain" description="PUM-HD" evidence="4">
    <location>
        <begin position="562"/>
        <end position="903"/>
    </location>
</feature>
<proteinExistence type="predicted"/>
<feature type="repeat" description="Pumilio" evidence="2">
    <location>
        <begin position="623"/>
        <end position="658"/>
    </location>
</feature>
<dbReference type="Pfam" id="PF00806">
    <property type="entry name" value="PUF"/>
    <property type="match status" value="8"/>
</dbReference>
<feature type="region of interest" description="Disordered" evidence="3">
    <location>
        <begin position="336"/>
        <end position="373"/>
    </location>
</feature>
<sequence>MTAPGRNFDPFGSGSAPHSADPEVHLAAPAPAGGMQPAHTSIFEIGGEPFSKSPAPSARLGRVAGLVSGGSLSSTTSPVGLRPLGSLMGSPHTLFNDPAYGSSAVASSAAPSPATQAAQSAPHGVAQTRFGGGAGRGGDNVADPAAAQPVLDMSNGLLDTMQSQQASPSAATQPGLSEFFVKSLPVSRRNSREFQNLWQELEGFTISDGAAHMSAFDGHSAGARAGSTSAFHGENGTGAGNLGASPKLPHGLLDDDVLSVMSRHASDAIGPPTAPATNGASRNPGAGRVRIGSVAGFAAPAAPSGSAQPGLSAGATPAPGFGGDFAHGQHCHPAYQRDASAGYGGHSGAQQTHRPSMTGVDGLPGDPARDPRLYDAGRNVGLIRNASTPSLSAKQYQALHTLEDHMHPSGMRHDAPPAAALADMPALMYAHQYHAYQAAGNMPAYDLAGARLPQNATNFAYGGSASAAIPGRSQSFVGSAQGPLGPGVPGLYAIGPRLSNSQTALQQHAHYPHSHIHMNPQLPPAQPLQQHGKPPAQRSAHLQQQQQQQAGLPAGSGAHHHQKHQHGKPYRKGDPEANRFANTQLEELKGSIFDVCKDQHGCRYLQKKLEDGQESHVHMIFTEVLPHFSLLMTDPFGNYLCQKLLEHCSEAQRTQIVTVAAPDLVSVSLNMHGTRAVQKMIDLLSNQEQIDAIIEALRGYVVMLIRDLNGNHVIQKCLGRLSGANNQFIYDAVAASCADVATHRHGCCVFQRCIDYATLAQKAQLVNVVISQALSLVQDPFGNYVVQYVLDLNVPEYVEPLVSTFVGHICALSVQKFSSNVMEKCIRQASPGTRRQLVAPLMQRDKLDMLMRDSYGNYVVQTALDFADPQQRIEIIEAILPLLPLIRNTPYGKRIYNKLQRDGFISAVPSAAGSRHASPTLGPSLGAHPPPAMSSMALYPQMAHPAAMPPGAGPMGMAAPAPGLSRGTSPSVNGAGANPPISHPRTYVAGGAFQQSLPPLPQQQQPGSTGAPYYFMTAMDAAATVSMVHPGAPMMVPVHPGSMLPVSSGIYDHAAGGFAGVAPVATSSAPSSARTRMSPPAHYGTR</sequence>
<feature type="region of interest" description="Disordered" evidence="3">
    <location>
        <begin position="266"/>
        <end position="287"/>
    </location>
</feature>
<protein>
    <recommendedName>
        <fullName evidence="4">PUM-HD domain-containing protein</fullName>
    </recommendedName>
</protein>
<dbReference type="EMBL" id="JANBOI010000105">
    <property type="protein sequence ID" value="KAJ1733960.1"/>
    <property type="molecule type" value="Genomic_DNA"/>
</dbReference>
<gene>
    <name evidence="5" type="ORF">LPJ61_001315</name>
</gene>
<dbReference type="InterPro" id="IPR033712">
    <property type="entry name" value="Pumilio_RNA-bd"/>
</dbReference>
<evidence type="ECO:0000259" key="4">
    <source>
        <dbReference type="PROSITE" id="PS50303"/>
    </source>
</evidence>
<feature type="repeat" description="Pumilio" evidence="2">
    <location>
        <begin position="659"/>
        <end position="695"/>
    </location>
</feature>
<dbReference type="GO" id="GO:0003729">
    <property type="term" value="F:mRNA binding"/>
    <property type="evidence" value="ECO:0007669"/>
    <property type="project" value="TreeGrafter"/>
</dbReference>
<dbReference type="AlphaFoldDB" id="A0A9W7YGP0"/>
<dbReference type="InterPro" id="IPR033133">
    <property type="entry name" value="PUM-HD"/>
</dbReference>
<feature type="compositionally biased region" description="Basic residues" evidence="3">
    <location>
        <begin position="558"/>
        <end position="570"/>
    </location>
</feature>
<feature type="repeat" description="Pumilio" evidence="2">
    <location>
        <begin position="587"/>
        <end position="622"/>
    </location>
</feature>
<feature type="region of interest" description="Disordered" evidence="3">
    <location>
        <begin position="514"/>
        <end position="576"/>
    </location>
</feature>
<feature type="region of interest" description="Disordered" evidence="3">
    <location>
        <begin position="1065"/>
        <end position="1086"/>
    </location>
</feature>
<dbReference type="PROSITE" id="PS50302">
    <property type="entry name" value="PUM"/>
    <property type="match status" value="7"/>
</dbReference>
<comment type="caution">
    <text evidence="5">The sequence shown here is derived from an EMBL/GenBank/DDBJ whole genome shotgun (WGS) entry which is preliminary data.</text>
</comment>
<reference evidence="5" key="1">
    <citation type="submission" date="2022-07" db="EMBL/GenBank/DDBJ databases">
        <title>Phylogenomic reconstructions and comparative analyses of Kickxellomycotina fungi.</title>
        <authorList>
            <person name="Reynolds N.K."/>
            <person name="Stajich J.E."/>
            <person name="Barry K."/>
            <person name="Grigoriev I.V."/>
            <person name="Crous P."/>
            <person name="Smith M.E."/>
        </authorList>
    </citation>
    <scope>NUCLEOTIDE SEQUENCE</scope>
    <source>
        <strain evidence="5">BCRC 34381</strain>
    </source>
</reference>
<dbReference type="PANTHER" id="PTHR12537:SF13">
    <property type="entry name" value="PUMILIO HOMOLOGY DOMAIN FAMILY MEMBER 4"/>
    <property type="match status" value="1"/>
</dbReference>
<keyword evidence="1" id="KW-0677">Repeat</keyword>
<evidence type="ECO:0000313" key="5">
    <source>
        <dbReference type="EMBL" id="KAJ1733960.1"/>
    </source>
</evidence>
<accession>A0A9W7YGP0</accession>
<name>A0A9W7YGP0_9FUNG</name>
<dbReference type="PANTHER" id="PTHR12537">
    <property type="entry name" value="RNA BINDING PROTEIN PUMILIO-RELATED"/>
    <property type="match status" value="1"/>
</dbReference>
<dbReference type="GO" id="GO:0005737">
    <property type="term" value="C:cytoplasm"/>
    <property type="evidence" value="ECO:0007669"/>
    <property type="project" value="TreeGrafter"/>
</dbReference>
<evidence type="ECO:0000313" key="6">
    <source>
        <dbReference type="Proteomes" id="UP001143981"/>
    </source>
</evidence>
<feature type="repeat" description="Pumilio" evidence="2">
    <location>
        <begin position="767"/>
        <end position="803"/>
    </location>
</feature>
<keyword evidence="6" id="KW-1185">Reference proteome</keyword>
<evidence type="ECO:0000256" key="2">
    <source>
        <dbReference type="PROSITE-ProRule" id="PRU00317"/>
    </source>
</evidence>
<dbReference type="CDD" id="cd07920">
    <property type="entry name" value="Pumilio"/>
    <property type="match status" value="1"/>
</dbReference>
<feature type="region of interest" description="Disordered" evidence="3">
    <location>
        <begin position="103"/>
        <end position="144"/>
    </location>
</feature>
<dbReference type="InterPro" id="IPR016024">
    <property type="entry name" value="ARM-type_fold"/>
</dbReference>
<feature type="region of interest" description="Disordered" evidence="3">
    <location>
        <begin position="1"/>
        <end position="56"/>
    </location>
</feature>
<feature type="repeat" description="Pumilio" evidence="2">
    <location>
        <begin position="696"/>
        <end position="731"/>
    </location>
</feature>
<dbReference type="InterPro" id="IPR011989">
    <property type="entry name" value="ARM-like"/>
</dbReference>
<feature type="repeat" description="Pumilio" evidence="2">
    <location>
        <begin position="840"/>
        <end position="877"/>
    </location>
</feature>
<feature type="region of interest" description="Disordered" evidence="3">
    <location>
        <begin position="957"/>
        <end position="987"/>
    </location>
</feature>
<dbReference type="Proteomes" id="UP001143981">
    <property type="component" value="Unassembled WGS sequence"/>
</dbReference>
<evidence type="ECO:0000256" key="3">
    <source>
        <dbReference type="SAM" id="MobiDB-lite"/>
    </source>
</evidence>